<evidence type="ECO:0000256" key="3">
    <source>
        <dbReference type="ARBA" id="ARBA00022502"/>
    </source>
</evidence>
<protein>
    <submittedName>
        <fullName evidence="10">Phosphatidylinositol-glycan biosynthesis class F protein isoform X2</fullName>
    </submittedName>
</protein>
<evidence type="ECO:0000256" key="4">
    <source>
        <dbReference type="ARBA" id="ARBA00022692"/>
    </source>
</evidence>
<proteinExistence type="predicted"/>
<evidence type="ECO:0000256" key="1">
    <source>
        <dbReference type="ARBA" id="ARBA00004477"/>
    </source>
</evidence>
<dbReference type="GeneID" id="108680466"/>
<dbReference type="GO" id="GO:0005789">
    <property type="term" value="C:endoplasmic reticulum membrane"/>
    <property type="evidence" value="ECO:0007669"/>
    <property type="project" value="UniProtKB-SubCell"/>
</dbReference>
<dbReference type="RefSeq" id="XP_018024776.1">
    <property type="nucleotide sequence ID" value="XM_018169287.2"/>
</dbReference>
<dbReference type="Proteomes" id="UP000694843">
    <property type="component" value="Unplaced"/>
</dbReference>
<keyword evidence="7 8" id="KW-0472">Membrane</keyword>
<reference evidence="10" key="1">
    <citation type="submission" date="2025-08" db="UniProtKB">
        <authorList>
            <consortium name="RefSeq"/>
        </authorList>
    </citation>
    <scope>IDENTIFICATION</scope>
    <source>
        <tissue evidence="10">Whole organism</tissue>
    </source>
</reference>
<keyword evidence="9" id="KW-1185">Reference proteome</keyword>
<evidence type="ECO:0000256" key="2">
    <source>
        <dbReference type="ARBA" id="ARBA00004687"/>
    </source>
</evidence>
<evidence type="ECO:0000256" key="7">
    <source>
        <dbReference type="ARBA" id="ARBA00023136"/>
    </source>
</evidence>
<comment type="subcellular location">
    <subcellularLocation>
        <location evidence="1">Endoplasmic reticulum membrane</location>
        <topology evidence="1">Multi-pass membrane protein</topology>
    </subcellularLocation>
</comment>
<evidence type="ECO:0000313" key="9">
    <source>
        <dbReference type="Proteomes" id="UP000694843"/>
    </source>
</evidence>
<organism evidence="9 10">
    <name type="scientific">Hyalella azteca</name>
    <name type="common">Amphipod</name>
    <dbReference type="NCBI Taxonomy" id="294128"/>
    <lineage>
        <taxon>Eukaryota</taxon>
        <taxon>Metazoa</taxon>
        <taxon>Ecdysozoa</taxon>
        <taxon>Arthropoda</taxon>
        <taxon>Crustacea</taxon>
        <taxon>Multicrustacea</taxon>
        <taxon>Malacostraca</taxon>
        <taxon>Eumalacostraca</taxon>
        <taxon>Peracarida</taxon>
        <taxon>Amphipoda</taxon>
        <taxon>Senticaudata</taxon>
        <taxon>Talitrida</taxon>
        <taxon>Talitroidea</taxon>
        <taxon>Hyalellidae</taxon>
        <taxon>Hyalella</taxon>
    </lineage>
</organism>
<sequence length="208" mass="22562">MGGSSSTALVKYLLSCLTSLGCCLYLFFNALDIHVCLSAIQISTLIFSIIEVAFVYSSGSNEILQLDKHNLWKVRGILWSIAQLLCCLLAIHGVILLFGAPILHGVVETFSLSLLLTVLCCGRAFVSLGPNALNCLLTARRIGGVSEGEVRAVLVLLGAWLGALPIPLDWDRPWQTWPLTCTIGSLLGEACANVYLLRYCGDKQQLLH</sequence>
<keyword evidence="3" id="KW-0337">GPI-anchor biosynthesis</keyword>
<dbReference type="UniPathway" id="UPA00196"/>
<name>A0A8B7PHH7_HYAAZ</name>
<evidence type="ECO:0000256" key="5">
    <source>
        <dbReference type="ARBA" id="ARBA00022824"/>
    </source>
</evidence>
<feature type="transmembrane region" description="Helical" evidence="8">
    <location>
        <begin position="150"/>
        <end position="168"/>
    </location>
</feature>
<comment type="pathway">
    <text evidence="2">Glycolipid biosynthesis; glycosylphosphatidylinositol-anchor biosynthesis.</text>
</comment>
<dbReference type="InterPro" id="IPR009580">
    <property type="entry name" value="GPI_biosynthesis_protein_Pig-F"/>
</dbReference>
<dbReference type="KEGG" id="hazt:108680466"/>
<feature type="transmembrane region" description="Helical" evidence="8">
    <location>
        <begin position="109"/>
        <end position="129"/>
    </location>
</feature>
<evidence type="ECO:0000256" key="6">
    <source>
        <dbReference type="ARBA" id="ARBA00022989"/>
    </source>
</evidence>
<dbReference type="CTD" id="40139"/>
<feature type="transmembrane region" description="Helical" evidence="8">
    <location>
        <begin position="37"/>
        <end position="56"/>
    </location>
</feature>
<gene>
    <name evidence="10" type="primary">LOC108680466</name>
</gene>
<accession>A0A8B7PHH7</accession>
<dbReference type="GO" id="GO:0006506">
    <property type="term" value="P:GPI anchor biosynthetic process"/>
    <property type="evidence" value="ECO:0007669"/>
    <property type="project" value="UniProtKB-UniPathway"/>
</dbReference>
<dbReference type="Pfam" id="PF06699">
    <property type="entry name" value="PIG-F"/>
    <property type="match status" value="1"/>
</dbReference>
<dbReference type="AlphaFoldDB" id="A0A8B7PHH7"/>
<keyword evidence="5" id="KW-0256">Endoplasmic reticulum</keyword>
<feature type="transmembrane region" description="Helical" evidence="8">
    <location>
        <begin position="174"/>
        <end position="197"/>
    </location>
</feature>
<evidence type="ECO:0000313" key="10">
    <source>
        <dbReference type="RefSeq" id="XP_018024776.1"/>
    </source>
</evidence>
<keyword evidence="6 8" id="KW-1133">Transmembrane helix</keyword>
<feature type="transmembrane region" description="Helical" evidence="8">
    <location>
        <begin position="12"/>
        <end position="31"/>
    </location>
</feature>
<dbReference type="OrthoDB" id="6372104at2759"/>
<keyword evidence="4 8" id="KW-0812">Transmembrane</keyword>
<feature type="transmembrane region" description="Helical" evidence="8">
    <location>
        <begin position="77"/>
        <end position="103"/>
    </location>
</feature>
<evidence type="ECO:0000256" key="8">
    <source>
        <dbReference type="SAM" id="Phobius"/>
    </source>
</evidence>